<dbReference type="NCBIfam" id="TIGR02601">
    <property type="entry name" value="autotrns_rpt"/>
    <property type="match status" value="3"/>
</dbReference>
<name>A0ABW9ZV62_9BACT</name>
<protein>
    <submittedName>
        <fullName evidence="2">Uncharacterized protein</fullName>
    </submittedName>
</protein>
<keyword evidence="3" id="KW-1185">Reference proteome</keyword>
<evidence type="ECO:0000313" key="2">
    <source>
        <dbReference type="EMBL" id="NCI49903.1"/>
    </source>
</evidence>
<dbReference type="SUPFAM" id="SSF51126">
    <property type="entry name" value="Pectin lyase-like"/>
    <property type="match status" value="2"/>
</dbReference>
<gene>
    <name evidence="2" type="ORF">GWC95_08215</name>
</gene>
<comment type="caution">
    <text evidence="2">The sequence shown here is derived from an EMBL/GenBank/DDBJ whole genome shotgun (WGS) entry which is preliminary data.</text>
</comment>
<evidence type="ECO:0000313" key="3">
    <source>
        <dbReference type="Proteomes" id="UP000753802"/>
    </source>
</evidence>
<keyword evidence="1" id="KW-0732">Signal</keyword>
<dbReference type="EMBL" id="JAACJS010000011">
    <property type="protein sequence ID" value="NCI49903.1"/>
    <property type="molecule type" value="Genomic_DNA"/>
</dbReference>
<organism evidence="2 3">
    <name type="scientific">Sediminibacterium roseum</name>
    <dbReference type="NCBI Taxonomy" id="1978412"/>
    <lineage>
        <taxon>Bacteria</taxon>
        <taxon>Pseudomonadati</taxon>
        <taxon>Bacteroidota</taxon>
        <taxon>Chitinophagia</taxon>
        <taxon>Chitinophagales</taxon>
        <taxon>Chitinophagaceae</taxon>
        <taxon>Sediminibacterium</taxon>
    </lineage>
</organism>
<proteinExistence type="predicted"/>
<dbReference type="Pfam" id="PF12951">
    <property type="entry name" value="PATR"/>
    <property type="match status" value="4"/>
</dbReference>
<accession>A0ABW9ZV62</accession>
<sequence>MQPGNSPYPFSPSEQKTGSLRRVVALSLCMLFAILFSGEAFAITYTWTGASGTAWALAGNWTNSGGGTFPGTNAADVVIIPQTTNAPTISSTPATAIASLTFNSTGTSKTLTISAGVVLTVSGAVTHNSTVNSASLWTLAGTGTLNCQSLAVGSAGTGATGSARATTFTITQVTLNITNGITLTSSNSTFANNATITHTSGTVNVGTSITTVNAAAGNTSTYTLGATAPYLKISGSTPVVKSGTGTSTLTFNGATSTVEYAANASYTFLTTPAAYANLVISGGGGTKTLAANTTATTLTVRAGTTLGLNTFTLGSPTVTLENVGGGTGASITGSGAMTLGGTLTVNYTGSGAITSGCTISCPVALGANRTMLVNEDGSGTPSVDLNITGLVSGAFTLLKTGGGELKLSNANSSFSGAITVENGTLVAGANAPSGAVGAFGNATSTITLGNANTATNNYPVGLWIDGAFTVTRTITIANQATAGGYTVGGIADANAIYAGAITYNQSFTVNQVATTGANKLTFTGGMVSATNAAKTITFDITGDATMTTTAITQPASTGANSLVKRGNGALTLSLANAYTGNTTVSGGTLIAGANVVASTNGPFGNSANAIIMGDATTTANNANVALLTGGAFSIGRGVTVTDNATSGTYSIGGNAASTSSFTASIVISQPVSVTQVNGGTTNITGGITGGTSVVPAKLVTFDNVGAVVVSTGLISNGTGTLSLRKANSGALTLSSANTFTGSATLDAGTLGFGIAGAIGTASSLIINGGNLQNTTAAALTLTSIPQTWAGNFGLTGTQPLYMGGAITMSTSVTVTVAANIGLSNTGTINDVTNDLTKAGTGVLAFVSQAIQLHDLNISAGTFFSTSNDLSIAGDFSNSGTFTHNSGTVSFNGSGAQAVSGSSTTAFNNLNTDLGAVVTMGANATVAGTFTVNNGTSMTLGAFSFAVTGATTIGGGSSGTLTINSATGAKTFTGDVTVAAGATWDNTAATVNIGLSGSLTNNGTFNAGNGVYTFSGTAKNISGALIIPNLTVSGTTTNNAVLTVTTALAGASTLTQGTNAILAYSGTTIVPTLAASANVNTVNYFNNGAQTVKATSYSTLILSGTGTNTKTLGSIPNIVDLYVRGTAVAVTTATMAISGDLVIEDAGDFTAAAFALTVSGNTIVGNGATGKLTISSATGTKAFNGDVTVNAGATWNNSGNAALTLPGNLANYGLATDFTAGSGAYTFSGTNKTLSGLLIIPTVSVSGAVSNTGTLTVTTSLGGAGTLRQDPGSTLSLDAAVTITNLLAEAVGNYVNYTSASAQNIKLGNYYNLGFSGTGNKTTAAGTYNVAGNWSTSGGTALLNTNNTNLAVAGDIVGSGAITMGSGTLSVGSDWLNNGTFTANTSTVNYNGTAAQTIGAVNYNNLTVSGNKGGGAITLAAGTIGVSGTFLTSGASNIGSYVTTGNTVNFNGTGAQTIPTFGFNNITISGSKGGNATTFLNGGTIGIAGALTVSGASNTSFVFTGSIVDYNGSGAQQIEAFNYANLSITGARGGATVSFSTTGTIGVSGIFTATASGATWSVTNSTFDYNGSVGQTIYAPFTYYALVVSNSGSKSIASGTVVTCRTLAINNSAVITVPSASNSLVVNIP</sequence>
<dbReference type="InterPro" id="IPR011050">
    <property type="entry name" value="Pectin_lyase_fold/virulence"/>
</dbReference>
<reference evidence="2 3" key="1">
    <citation type="submission" date="2020-01" db="EMBL/GenBank/DDBJ databases">
        <title>Genome analysis.</title>
        <authorList>
            <person name="Wu S."/>
            <person name="Wang G."/>
        </authorList>
    </citation>
    <scope>NUCLEOTIDE SEQUENCE [LARGE SCALE GENOMIC DNA]</scope>
    <source>
        <strain evidence="2 3">SYL130</strain>
    </source>
</reference>
<dbReference type="RefSeq" id="WP_161818203.1">
    <property type="nucleotide sequence ID" value="NZ_JAACJS010000011.1"/>
</dbReference>
<dbReference type="Proteomes" id="UP000753802">
    <property type="component" value="Unassembled WGS sequence"/>
</dbReference>
<evidence type="ECO:0000256" key="1">
    <source>
        <dbReference type="ARBA" id="ARBA00022729"/>
    </source>
</evidence>
<dbReference type="InterPro" id="IPR013425">
    <property type="entry name" value="Autotrns_rpt"/>
</dbReference>